<protein>
    <recommendedName>
        <fullName evidence="10">tRNA dimethylallyltransferase</fullName>
        <ecNumber evidence="10">2.5.1.75</ecNumber>
    </recommendedName>
    <alternativeName>
        <fullName evidence="10">Dimethylallyl diphosphate:tRNA dimethylallyltransferase</fullName>
        <shortName evidence="10">DMAPP:tRNA dimethylallyltransferase</shortName>
        <shortName evidence="10">DMATase</shortName>
    </alternativeName>
    <alternativeName>
        <fullName evidence="10">Isopentenyl-diphosphate:tRNA isopentenyltransferase</fullName>
        <shortName evidence="10">IPP transferase</shortName>
        <shortName evidence="10">IPPT</shortName>
        <shortName evidence="10">IPTase</shortName>
    </alternativeName>
</protein>
<dbReference type="RefSeq" id="WP_007278237.1">
    <property type="nucleotide sequence ID" value="NZ_ABCK01000006.1"/>
</dbReference>
<name>A6DK22_9BACT</name>
<comment type="caution">
    <text evidence="14">The sequence shown here is derived from an EMBL/GenBank/DDBJ whole genome shotgun (WGS) entry which is preliminary data.</text>
</comment>
<keyword evidence="8 10" id="KW-0460">Magnesium</keyword>
<gene>
    <name evidence="10" type="primary">miaA</name>
    <name evidence="14" type="ORF">LNTAR_12856</name>
</gene>
<dbReference type="HAMAP" id="MF_00185">
    <property type="entry name" value="IPP_trans"/>
    <property type="match status" value="1"/>
</dbReference>
<dbReference type="Gene3D" id="3.40.50.300">
    <property type="entry name" value="P-loop containing nucleotide triphosphate hydrolases"/>
    <property type="match status" value="1"/>
</dbReference>
<dbReference type="OrthoDB" id="9776390at2"/>
<feature type="region of interest" description="Interaction with substrate tRNA" evidence="10">
    <location>
        <begin position="34"/>
        <end position="37"/>
    </location>
</feature>
<dbReference type="GO" id="GO:0005524">
    <property type="term" value="F:ATP binding"/>
    <property type="evidence" value="ECO:0007669"/>
    <property type="project" value="UniProtKB-UniRule"/>
</dbReference>
<dbReference type="STRING" id="313628.LNTAR_12856"/>
<dbReference type="InterPro" id="IPR027417">
    <property type="entry name" value="P-loop_NTPase"/>
</dbReference>
<dbReference type="PANTHER" id="PTHR11088">
    <property type="entry name" value="TRNA DIMETHYLALLYLTRANSFERASE"/>
    <property type="match status" value="1"/>
</dbReference>
<accession>A6DK22</accession>
<evidence type="ECO:0000256" key="12">
    <source>
        <dbReference type="RuleBase" id="RU003784"/>
    </source>
</evidence>
<dbReference type="PANTHER" id="PTHR11088:SF60">
    <property type="entry name" value="TRNA DIMETHYLALLYLTRANSFERASE"/>
    <property type="match status" value="1"/>
</dbReference>
<evidence type="ECO:0000313" key="15">
    <source>
        <dbReference type="Proteomes" id="UP000004947"/>
    </source>
</evidence>
<evidence type="ECO:0000313" key="14">
    <source>
        <dbReference type="EMBL" id="EDM28246.1"/>
    </source>
</evidence>
<evidence type="ECO:0000256" key="9">
    <source>
        <dbReference type="ARBA" id="ARBA00049563"/>
    </source>
</evidence>
<dbReference type="Pfam" id="PF01715">
    <property type="entry name" value="IPPT"/>
    <property type="match status" value="1"/>
</dbReference>
<comment type="similarity">
    <text evidence="3 10 13">Belongs to the IPP transferase family.</text>
</comment>
<evidence type="ECO:0000256" key="3">
    <source>
        <dbReference type="ARBA" id="ARBA00005842"/>
    </source>
</evidence>
<proteinExistence type="inferred from homology"/>
<dbReference type="InterPro" id="IPR018022">
    <property type="entry name" value="IPT"/>
</dbReference>
<dbReference type="NCBIfam" id="TIGR00174">
    <property type="entry name" value="miaA"/>
    <property type="match status" value="1"/>
</dbReference>
<feature type="site" description="Interaction with substrate tRNA" evidence="10">
    <location>
        <position position="98"/>
    </location>
</feature>
<feature type="site" description="Interaction with substrate tRNA" evidence="10">
    <location>
        <position position="123"/>
    </location>
</feature>
<dbReference type="AlphaFoldDB" id="A6DK22"/>
<dbReference type="GO" id="GO:0052381">
    <property type="term" value="F:tRNA dimethylallyltransferase activity"/>
    <property type="evidence" value="ECO:0007669"/>
    <property type="project" value="UniProtKB-UniRule"/>
</dbReference>
<comment type="subunit">
    <text evidence="10">Monomer.</text>
</comment>
<evidence type="ECO:0000256" key="6">
    <source>
        <dbReference type="ARBA" id="ARBA00022741"/>
    </source>
</evidence>
<reference evidence="14 15" key="1">
    <citation type="journal article" date="2010" name="J. Bacteriol.">
        <title>Genome sequence of Lentisphaera araneosa HTCC2155T, the type species of the order Lentisphaerales in the phylum Lentisphaerae.</title>
        <authorList>
            <person name="Thrash J.C."/>
            <person name="Cho J.C."/>
            <person name="Vergin K.L."/>
            <person name="Morris R.M."/>
            <person name="Giovannoni S.J."/>
        </authorList>
    </citation>
    <scope>NUCLEOTIDE SEQUENCE [LARGE SCALE GENOMIC DNA]</scope>
    <source>
        <strain evidence="14 15">HTCC2155</strain>
    </source>
</reference>
<comment type="cofactor">
    <cofactor evidence="1 10">
        <name>Mg(2+)</name>
        <dbReference type="ChEBI" id="CHEBI:18420"/>
    </cofactor>
</comment>
<feature type="binding site" evidence="10">
    <location>
        <begin position="9"/>
        <end position="16"/>
    </location>
    <ligand>
        <name>ATP</name>
        <dbReference type="ChEBI" id="CHEBI:30616"/>
    </ligand>
</feature>
<evidence type="ECO:0000256" key="2">
    <source>
        <dbReference type="ARBA" id="ARBA00003213"/>
    </source>
</evidence>
<keyword evidence="5 10" id="KW-0819">tRNA processing</keyword>
<evidence type="ECO:0000256" key="10">
    <source>
        <dbReference type="HAMAP-Rule" id="MF_00185"/>
    </source>
</evidence>
<dbReference type="InterPro" id="IPR039657">
    <property type="entry name" value="Dimethylallyltransferase"/>
</dbReference>
<dbReference type="Gene3D" id="1.10.20.140">
    <property type="match status" value="1"/>
</dbReference>
<evidence type="ECO:0000256" key="7">
    <source>
        <dbReference type="ARBA" id="ARBA00022840"/>
    </source>
</evidence>
<sequence length="299" mass="33730">MKQLISILGPTASGKSSLAFSLAKKLQCPIISCDSMQIYRELDIGSAKPTPSELAEVKHHMVDELDIKETWTAAAFCKQAEEIRLDQENLPLVMAGGTGLYAKMFLYGADTLPSDKNLAQEIRERYEREGIANIYADLAKIDPSSAEKLKDNKRRLLRAFEAASLLNGPLPERSFAQETRFDCRQIVLMPSADLSRELIAKRCVEMLNEGWIEEGEKLIAKGLLNTPTAAQALGYKEIALHLNGELSREELQEKLTIKTCQYAKRQRTWFRNQHPGAEIFQYDSAESRQEVFTQILSQF</sequence>
<dbReference type="EMBL" id="ABCK01000006">
    <property type="protein sequence ID" value="EDM28246.1"/>
    <property type="molecule type" value="Genomic_DNA"/>
</dbReference>
<evidence type="ECO:0000256" key="5">
    <source>
        <dbReference type="ARBA" id="ARBA00022694"/>
    </source>
</evidence>
<evidence type="ECO:0000256" key="11">
    <source>
        <dbReference type="RuleBase" id="RU003783"/>
    </source>
</evidence>
<evidence type="ECO:0000256" key="4">
    <source>
        <dbReference type="ARBA" id="ARBA00022679"/>
    </source>
</evidence>
<evidence type="ECO:0000256" key="8">
    <source>
        <dbReference type="ARBA" id="ARBA00022842"/>
    </source>
</evidence>
<dbReference type="GO" id="GO:0006400">
    <property type="term" value="P:tRNA modification"/>
    <property type="evidence" value="ECO:0007669"/>
    <property type="project" value="TreeGrafter"/>
</dbReference>
<evidence type="ECO:0000256" key="13">
    <source>
        <dbReference type="RuleBase" id="RU003785"/>
    </source>
</evidence>
<feature type="binding site" evidence="10">
    <location>
        <begin position="11"/>
        <end position="16"/>
    </location>
    <ligand>
        <name>substrate</name>
    </ligand>
</feature>
<evidence type="ECO:0000256" key="1">
    <source>
        <dbReference type="ARBA" id="ARBA00001946"/>
    </source>
</evidence>
<keyword evidence="6 10" id="KW-0547">Nucleotide-binding</keyword>
<comment type="catalytic activity">
    <reaction evidence="9 10 11">
        <text>adenosine(37) in tRNA + dimethylallyl diphosphate = N(6)-dimethylallyladenosine(37) in tRNA + diphosphate</text>
        <dbReference type="Rhea" id="RHEA:26482"/>
        <dbReference type="Rhea" id="RHEA-COMP:10162"/>
        <dbReference type="Rhea" id="RHEA-COMP:10375"/>
        <dbReference type="ChEBI" id="CHEBI:33019"/>
        <dbReference type="ChEBI" id="CHEBI:57623"/>
        <dbReference type="ChEBI" id="CHEBI:74411"/>
        <dbReference type="ChEBI" id="CHEBI:74415"/>
        <dbReference type="EC" id="2.5.1.75"/>
    </reaction>
</comment>
<keyword evidence="4 10" id="KW-0808">Transferase</keyword>
<keyword evidence="15" id="KW-1185">Reference proteome</keyword>
<dbReference type="eggNOG" id="COG0324">
    <property type="taxonomic scope" value="Bacteria"/>
</dbReference>
<dbReference type="EC" id="2.5.1.75" evidence="10"/>
<dbReference type="SUPFAM" id="SSF52540">
    <property type="entry name" value="P-loop containing nucleoside triphosphate hydrolases"/>
    <property type="match status" value="2"/>
</dbReference>
<organism evidence="14 15">
    <name type="scientific">Lentisphaera araneosa HTCC2155</name>
    <dbReference type="NCBI Taxonomy" id="313628"/>
    <lineage>
        <taxon>Bacteria</taxon>
        <taxon>Pseudomonadati</taxon>
        <taxon>Lentisphaerota</taxon>
        <taxon>Lentisphaeria</taxon>
        <taxon>Lentisphaerales</taxon>
        <taxon>Lentisphaeraceae</taxon>
        <taxon>Lentisphaera</taxon>
    </lineage>
</organism>
<keyword evidence="7 10" id="KW-0067">ATP-binding</keyword>
<dbReference type="Proteomes" id="UP000004947">
    <property type="component" value="Unassembled WGS sequence"/>
</dbReference>
<comment type="caution">
    <text evidence="10">Lacks conserved residue(s) required for the propagation of feature annotation.</text>
</comment>
<comment type="function">
    <text evidence="2 10 12">Catalyzes the transfer of a dimethylallyl group onto the adenine at position 37 in tRNAs that read codons beginning with uridine, leading to the formation of N6-(dimethylallyl)adenosine (i(6)A).</text>
</comment>